<dbReference type="SUPFAM" id="SSF56300">
    <property type="entry name" value="Metallo-dependent phosphatases"/>
    <property type="match status" value="1"/>
</dbReference>
<feature type="domain" description="PhoD-like phosphatase metallophosphatase" evidence="1">
    <location>
        <begin position="177"/>
        <end position="517"/>
    </location>
</feature>
<dbReference type="InterPro" id="IPR038607">
    <property type="entry name" value="PhoD-like_sf"/>
</dbReference>
<evidence type="ECO:0000259" key="2">
    <source>
        <dbReference type="Pfam" id="PF16655"/>
    </source>
</evidence>
<evidence type="ECO:0000313" key="4">
    <source>
        <dbReference type="Proteomes" id="UP000501179"/>
    </source>
</evidence>
<dbReference type="Gene3D" id="2.60.40.380">
    <property type="entry name" value="Purple acid phosphatase-like, N-terminal"/>
    <property type="match status" value="1"/>
</dbReference>
<dbReference type="InterPro" id="IPR029052">
    <property type="entry name" value="Metallo-depent_PP-like"/>
</dbReference>
<accession>A0A6G9GRU1</accession>
<evidence type="ECO:0000259" key="1">
    <source>
        <dbReference type="Pfam" id="PF09423"/>
    </source>
</evidence>
<proteinExistence type="predicted"/>
<dbReference type="Pfam" id="PF16655">
    <property type="entry name" value="PhoD_N"/>
    <property type="match status" value="1"/>
</dbReference>
<dbReference type="Pfam" id="PF09423">
    <property type="entry name" value="PhoD"/>
    <property type="match status" value="1"/>
</dbReference>
<dbReference type="KEGG" id="slia:HA039_00425"/>
<reference evidence="3 4" key="1">
    <citation type="submission" date="2020-03" db="EMBL/GenBank/DDBJ databases">
        <title>A novel species.</title>
        <authorList>
            <person name="Gao J."/>
        </authorList>
    </citation>
    <scope>NUCLEOTIDE SEQUENCE [LARGE SCALE GENOMIC DNA]</scope>
    <source>
        <strain evidence="3 4">QMT-12</strain>
    </source>
</reference>
<dbReference type="InterPro" id="IPR052900">
    <property type="entry name" value="Phospholipid_Metab_Enz"/>
</dbReference>
<dbReference type="InterPro" id="IPR032093">
    <property type="entry name" value="PhoD_N"/>
</dbReference>
<dbReference type="InterPro" id="IPR018946">
    <property type="entry name" value="PhoD-like_MPP"/>
</dbReference>
<protein>
    <submittedName>
        <fullName evidence="3">Alkaline phosphatase</fullName>
    </submittedName>
</protein>
<dbReference type="PROSITE" id="PS51318">
    <property type="entry name" value="TAT"/>
    <property type="match status" value="1"/>
</dbReference>
<feature type="domain" description="Phospholipase D N-terminal" evidence="2">
    <location>
        <begin position="67"/>
        <end position="163"/>
    </location>
</feature>
<sequence length="548" mass="60621">MTPVHHHAPGSHAPELRAAARHLGRRRFLTGTAAAAALAFAVNLPAAGVAGAAPLDGARITEDPFTLGVASGDPRPDGVLLWTRLAPRPYEPDSGLPRTRVAVRWELAHDARFTRIAARGQVDAHPEFDHSVHVDVPGLDSDRVYWFRFRAGTWISPVGRTRTAPARNAAISELRIAAVSCQAYHDGYFTAYRHLAEEDLDVVFHLGDYLYEYAVTAAGGARGYTDRRLPAHFNRETVTLEDYRLRYGLYKSDPDLMAAHAAHPFVVTWDDHETENNYADGTPENDVPPEEFLLRRAAAYRAYWENQPLRVPQRPQGPDMRLYRRLPFGRLAQFDVLDTRQYRSDQAYGDVAHVPGPESEDPSRTMTGETQERWLIDGWRTSRAVWNVVPQQVNFSARRLDLNPVAKVSMDAWDGYPASRERLLAGADAAGVANLMVLTGDVHVAYAYDIKRDFADPASRTVGTEIVATSVSSGKDGADRPANWETYTRANPHMRFYNGRRGYALVTLGRDAARADFRTVPAVTTPGAPVSTAASFMTEAGNPGLEPV</sequence>
<dbReference type="EMBL" id="CP050177">
    <property type="protein sequence ID" value="QIQ00962.1"/>
    <property type="molecule type" value="Genomic_DNA"/>
</dbReference>
<keyword evidence="4" id="KW-1185">Reference proteome</keyword>
<gene>
    <name evidence="3" type="ORF">HA039_00425</name>
</gene>
<dbReference type="Proteomes" id="UP000501179">
    <property type="component" value="Chromosome"/>
</dbReference>
<dbReference type="Gene3D" id="3.60.21.70">
    <property type="entry name" value="PhoD-like phosphatase"/>
    <property type="match status" value="1"/>
</dbReference>
<evidence type="ECO:0000313" key="3">
    <source>
        <dbReference type="EMBL" id="QIQ00962.1"/>
    </source>
</evidence>
<dbReference type="RefSeq" id="WP_167022091.1">
    <property type="nucleotide sequence ID" value="NZ_CP050177.1"/>
</dbReference>
<dbReference type="PANTHER" id="PTHR43606:SF2">
    <property type="entry name" value="ALKALINE PHOSPHATASE FAMILY PROTEIN (AFU_ORTHOLOGUE AFUA_5G03860)"/>
    <property type="match status" value="1"/>
</dbReference>
<dbReference type="PANTHER" id="PTHR43606">
    <property type="entry name" value="PHOSPHATASE, PUTATIVE (AFU_ORTHOLOGUE AFUA_6G08710)-RELATED"/>
    <property type="match status" value="1"/>
</dbReference>
<dbReference type="CDD" id="cd07389">
    <property type="entry name" value="MPP_PhoD"/>
    <property type="match status" value="1"/>
</dbReference>
<name>A0A6G9GRU1_9ACTN</name>
<dbReference type="AlphaFoldDB" id="A0A6G9GRU1"/>
<dbReference type="InterPro" id="IPR006311">
    <property type="entry name" value="TAT_signal"/>
</dbReference>
<organism evidence="3 4">
    <name type="scientific">Streptomyces liangshanensis</name>
    <dbReference type="NCBI Taxonomy" id="2717324"/>
    <lineage>
        <taxon>Bacteria</taxon>
        <taxon>Bacillati</taxon>
        <taxon>Actinomycetota</taxon>
        <taxon>Actinomycetes</taxon>
        <taxon>Kitasatosporales</taxon>
        <taxon>Streptomycetaceae</taxon>
        <taxon>Streptomyces</taxon>
    </lineage>
</organism>